<proteinExistence type="inferred from homology"/>
<dbReference type="InterPro" id="IPR002347">
    <property type="entry name" value="SDR_fam"/>
</dbReference>
<evidence type="ECO:0000313" key="6">
    <source>
        <dbReference type="Proteomes" id="UP001231924"/>
    </source>
</evidence>
<dbReference type="InterPro" id="IPR051911">
    <property type="entry name" value="SDR_oxidoreductase"/>
</dbReference>
<feature type="region of interest" description="Disordered" evidence="4">
    <location>
        <begin position="273"/>
        <end position="292"/>
    </location>
</feature>
<keyword evidence="2" id="KW-0560">Oxidoreductase</keyword>
<dbReference type="InterPro" id="IPR020904">
    <property type="entry name" value="Sc_DH/Rdtase_CS"/>
</dbReference>
<dbReference type="PROSITE" id="PS00061">
    <property type="entry name" value="ADH_SHORT"/>
    <property type="match status" value="1"/>
</dbReference>
<dbReference type="Gene3D" id="3.40.50.720">
    <property type="entry name" value="NAD(P)-binding Rossmann-like Domain"/>
    <property type="match status" value="1"/>
</dbReference>
<dbReference type="NCBIfam" id="NF004824">
    <property type="entry name" value="PRK06180.1"/>
    <property type="match status" value="1"/>
</dbReference>
<reference evidence="5 6" key="1">
    <citation type="submission" date="2023-06" db="EMBL/GenBank/DDBJ databases">
        <title>Actinomycetospora Odt1-22.</title>
        <authorList>
            <person name="Supong K."/>
        </authorList>
    </citation>
    <scope>NUCLEOTIDE SEQUENCE [LARGE SCALE GENOMIC DNA]</scope>
    <source>
        <strain evidence="5 6">Odt1-22</strain>
    </source>
</reference>
<dbReference type="PRINTS" id="PR00080">
    <property type="entry name" value="SDRFAMILY"/>
</dbReference>
<sequence length="309" mass="32761">MTLRWLITGCSGGLGRLLASAALERGDSVLATARDPRSLDDLVARHPDTCRTATLDVTRGGDAEAAVALAESAFGGIDVLVNNAGHGMLGAVEEVTPEEYRPLFETNVFGLIETTRAVLPTLRKQGAGGRIVMMSSGAGIAGIAGDGYYNATKFAVEGLSEALAQEVAPFGIATIIVEPGPFRTDFLGRSMRTAAVEMPEYAETAGARRRYRADNDGAQPGDPAKAVAVILEAVDTDDPPLHLPLGDRAYSLARTKFSAFLDSMDRWAPLARETSFASPAPRSRAPERPDPTAVLIAHAAEWARDQRQS</sequence>
<dbReference type="Proteomes" id="UP001231924">
    <property type="component" value="Unassembled WGS sequence"/>
</dbReference>
<evidence type="ECO:0000256" key="2">
    <source>
        <dbReference type="ARBA" id="ARBA00023002"/>
    </source>
</evidence>
<keyword evidence="6" id="KW-1185">Reference proteome</keyword>
<accession>A0ABT7M6B6</accession>
<dbReference type="RefSeq" id="WP_286052475.1">
    <property type="nucleotide sequence ID" value="NZ_JASVWF010000002.1"/>
</dbReference>
<dbReference type="PANTHER" id="PTHR43976:SF16">
    <property type="entry name" value="SHORT-CHAIN DEHYDROGENASE_REDUCTASE FAMILY PROTEIN"/>
    <property type="match status" value="1"/>
</dbReference>
<evidence type="ECO:0000256" key="1">
    <source>
        <dbReference type="ARBA" id="ARBA00006484"/>
    </source>
</evidence>
<gene>
    <name evidence="5" type="ORF">QRT03_09650</name>
</gene>
<evidence type="ECO:0000256" key="3">
    <source>
        <dbReference type="RuleBase" id="RU000363"/>
    </source>
</evidence>
<organism evidence="5 6">
    <name type="scientific">Actinomycetospora termitidis</name>
    <dbReference type="NCBI Taxonomy" id="3053470"/>
    <lineage>
        <taxon>Bacteria</taxon>
        <taxon>Bacillati</taxon>
        <taxon>Actinomycetota</taxon>
        <taxon>Actinomycetes</taxon>
        <taxon>Pseudonocardiales</taxon>
        <taxon>Pseudonocardiaceae</taxon>
        <taxon>Actinomycetospora</taxon>
    </lineage>
</organism>
<comment type="similarity">
    <text evidence="1 3">Belongs to the short-chain dehydrogenases/reductases (SDR) family.</text>
</comment>
<dbReference type="EMBL" id="JASVWF010000002">
    <property type="protein sequence ID" value="MDL5156220.1"/>
    <property type="molecule type" value="Genomic_DNA"/>
</dbReference>
<evidence type="ECO:0000256" key="4">
    <source>
        <dbReference type="SAM" id="MobiDB-lite"/>
    </source>
</evidence>
<dbReference type="InterPro" id="IPR036291">
    <property type="entry name" value="NAD(P)-bd_dom_sf"/>
</dbReference>
<dbReference type="CDD" id="cd05374">
    <property type="entry name" value="17beta-HSD-like_SDR_c"/>
    <property type="match status" value="1"/>
</dbReference>
<dbReference type="PANTHER" id="PTHR43976">
    <property type="entry name" value="SHORT CHAIN DEHYDROGENASE"/>
    <property type="match status" value="1"/>
</dbReference>
<dbReference type="Pfam" id="PF00106">
    <property type="entry name" value="adh_short"/>
    <property type="match status" value="1"/>
</dbReference>
<comment type="caution">
    <text evidence="5">The sequence shown here is derived from an EMBL/GenBank/DDBJ whole genome shotgun (WGS) entry which is preliminary data.</text>
</comment>
<name>A0ABT7M6B6_9PSEU</name>
<evidence type="ECO:0000313" key="5">
    <source>
        <dbReference type="EMBL" id="MDL5156220.1"/>
    </source>
</evidence>
<protein>
    <submittedName>
        <fullName evidence="5">Oxidoreductase</fullName>
    </submittedName>
</protein>
<dbReference type="SUPFAM" id="SSF51735">
    <property type="entry name" value="NAD(P)-binding Rossmann-fold domains"/>
    <property type="match status" value="1"/>
</dbReference>
<dbReference type="PRINTS" id="PR00081">
    <property type="entry name" value="GDHRDH"/>
</dbReference>